<dbReference type="SUPFAM" id="SSF54292">
    <property type="entry name" value="2Fe-2S ferredoxin-like"/>
    <property type="match status" value="1"/>
</dbReference>
<dbReference type="SUPFAM" id="SSF63380">
    <property type="entry name" value="Riboflavin synthase domain-like"/>
    <property type="match status" value="1"/>
</dbReference>
<dbReference type="SUPFAM" id="SSF52343">
    <property type="entry name" value="Ferredoxin reductase-like, C-terminal NADP-linked domain"/>
    <property type="match status" value="1"/>
</dbReference>
<evidence type="ECO:0000256" key="1">
    <source>
        <dbReference type="ARBA" id="ARBA00001974"/>
    </source>
</evidence>
<keyword evidence="6" id="KW-0411">Iron-sulfur</keyword>
<evidence type="ECO:0000259" key="8">
    <source>
        <dbReference type="PROSITE" id="PS51085"/>
    </source>
</evidence>
<evidence type="ECO:0000259" key="9">
    <source>
        <dbReference type="PROSITE" id="PS51379"/>
    </source>
</evidence>
<evidence type="ECO:0000256" key="4">
    <source>
        <dbReference type="ARBA" id="ARBA00022827"/>
    </source>
</evidence>
<dbReference type="InterPro" id="IPR003097">
    <property type="entry name" value="CysJ-like_FAD-binding"/>
</dbReference>
<dbReference type="PANTHER" id="PTHR19384">
    <property type="entry name" value="NITRIC OXIDE SYNTHASE-RELATED"/>
    <property type="match status" value="1"/>
</dbReference>
<dbReference type="GeneID" id="94824876"/>
<dbReference type="InterPro" id="IPR004108">
    <property type="entry name" value="Fe_hydrogenase_lsu_C"/>
</dbReference>
<dbReference type="Pfam" id="PF12838">
    <property type="entry name" value="Fer4_7"/>
    <property type="match status" value="1"/>
</dbReference>
<feature type="domain" description="2Fe-2S ferredoxin-type" evidence="8">
    <location>
        <begin position="1"/>
        <end position="77"/>
    </location>
</feature>
<evidence type="ECO:0000256" key="7">
    <source>
        <dbReference type="ARBA" id="ARBA00023797"/>
    </source>
</evidence>
<keyword evidence="6" id="KW-0479">Metal-binding</keyword>
<dbReference type="VEuPathDB" id="TrichDB:TRFO_01572"/>
<dbReference type="InterPro" id="IPR017938">
    <property type="entry name" value="Riboflavin_synthase-like_b-brl"/>
</dbReference>
<dbReference type="EC" id="1.6.2.4" evidence="7"/>
<dbReference type="GO" id="GO:0050660">
    <property type="term" value="F:flavin adenine dinucleotide binding"/>
    <property type="evidence" value="ECO:0007669"/>
    <property type="project" value="TreeGrafter"/>
</dbReference>
<dbReference type="Gene3D" id="1.20.990.10">
    <property type="entry name" value="NADPH-cytochrome p450 Reductase, Chain A, domain 3"/>
    <property type="match status" value="1"/>
</dbReference>
<dbReference type="Gene3D" id="3.10.20.740">
    <property type="match status" value="1"/>
</dbReference>
<protein>
    <recommendedName>
        <fullName evidence="7">NADPH--hemoprotein reductase</fullName>
        <ecNumber evidence="7">1.6.2.4</ecNumber>
    </recommendedName>
</protein>
<dbReference type="PROSITE" id="PS51379">
    <property type="entry name" value="4FE4S_FER_2"/>
    <property type="match status" value="2"/>
</dbReference>
<keyword evidence="3" id="KW-0285">Flavoprotein</keyword>
<dbReference type="InterPro" id="IPR017896">
    <property type="entry name" value="4Fe4S_Fe-S-bd"/>
</dbReference>
<dbReference type="Gene3D" id="3.40.50.80">
    <property type="entry name" value="Nucleotide-binding domain of ferredoxin-NADP reductase (FNR) module"/>
    <property type="match status" value="1"/>
</dbReference>
<dbReference type="Gene3D" id="3.30.70.20">
    <property type="match status" value="1"/>
</dbReference>
<dbReference type="InterPro" id="IPR036010">
    <property type="entry name" value="2Fe-2S_ferredoxin-like_sf"/>
</dbReference>
<sequence>MIPLRINSKPYQVPPNISILKACQHVNIYIPSLCYHESLPFIGTCNLCVVKVDGMGFCHACMTVVKANMVIDTCSPEVFDRAYANFLPLLPIATKAKNSMDRLNKIYKSGLTDKKSQNMNTEIVDLFSYFFEGKKSVLRKYEKTNTICFDPSKCINCKRCVSVCADVLQIDALSDESLLIQANKCVSCGICAQVCPTEAMSINNSTSLVKKALASGKKMVLIIDPSVFFSFCDIINHKSNESPKSSNCSGKLVSAARQLGFKYVFNGGCGRDISMTLHAKELLTRIEKNQKLPLFSSFCPSFINYAEKNTYIKILDHIAPFKSPDLILSRLIRGTMSKHLFIAVLTGCATKKDEIKKMKEAGDIDVCLTTNEFYQMIQEFGIEWVLLANGKFDPPFSECSSSAILSTVGGGFSEGIVRKLIEIDELGIIDDQYSPPKSSSFTGLNTLGGSSYSIMNNNKKPRFTNAVSPTLSNINKVTNLGSINKSKSNNTITTINSMNTSFQFGKSNSNNSDQTPIFVSSVNEKIKVNEDFHSISHYKAKTIDVTIGSHKIKIAVCNGIGSVRELIDSDEYLNYTLIEVSSCPGGSIFGGGQPRVKSYQKELEASRLKAIYEFDNSTQRKIPFFNSSIINKGNFSISPQIIVNESTTFHEPHETAIKENIKLLKLMPLVVYCSNDKTIKTYARLTASHFMCKSVPMMNIKSINDLFKYNYIIFFIEEDEDEVMSIAKNGRKFFQLIHESFDDLTGLSFVIFSIGETIGETLSNDLIRRNAKNMLAIETTTKEKSMDSFIRWSHVLSKTVFSKKPLIGFSLINEMVEVDDKSIIEKPARPIDFEMARIIEKEQVSTNSTDVKNNTIISLHLPDNSVVTRYFIELPSGMIFEKYDHILVLPRNEEIKVNKSLEILKLQRDMVLSIDILKTNKDNLIPNKTTIYQLFSQFLDLCCEPPKGFIRAFFEAANEKGKKKLEHLVDENDPAKYEEYIKDTSVLEFMEKYAQFGVPEISVLISAIPKIRPRIYSPEKSCDPSKGGLVVFVHDVIFGVNNKRKGLGSSYLRDPNTTQIFIKILPNVFKYPVDLGTPLILVAVDSGISALYSLISKRKEYLLEDSNNKSKLGPALLFYQGKCKNAIPLLVAKLYNIKETKIINDLFIVYSKDEENETQSSKTSKSEKIQDLFTKNSAKIWDLWSDTRAQLFYCGISRTTPNDLKNILVTITCNEGWLSIEEAMAVNNRHEFHTNIFSY</sequence>
<dbReference type="Pfam" id="PF13510">
    <property type="entry name" value="Fer2_4"/>
    <property type="match status" value="1"/>
</dbReference>
<gene>
    <name evidence="10" type="ORF">TRFO_01572</name>
</gene>
<dbReference type="Pfam" id="PF00667">
    <property type="entry name" value="FAD_binding_1"/>
    <property type="match status" value="1"/>
</dbReference>
<dbReference type="Gene3D" id="2.40.30.10">
    <property type="entry name" value="Translation factors"/>
    <property type="match status" value="1"/>
</dbReference>
<dbReference type="GO" id="GO:0010181">
    <property type="term" value="F:FMN binding"/>
    <property type="evidence" value="ECO:0007669"/>
    <property type="project" value="TreeGrafter"/>
</dbReference>
<dbReference type="PROSITE" id="PS00198">
    <property type="entry name" value="4FE4S_FER_1"/>
    <property type="match status" value="1"/>
</dbReference>
<evidence type="ECO:0000313" key="11">
    <source>
        <dbReference type="Proteomes" id="UP000179807"/>
    </source>
</evidence>
<dbReference type="GO" id="GO:0005829">
    <property type="term" value="C:cytosol"/>
    <property type="evidence" value="ECO:0007669"/>
    <property type="project" value="TreeGrafter"/>
</dbReference>
<keyword evidence="6" id="KW-0408">Iron</keyword>
<evidence type="ECO:0000256" key="3">
    <source>
        <dbReference type="ARBA" id="ARBA00022630"/>
    </source>
</evidence>
<dbReference type="InterPro" id="IPR001041">
    <property type="entry name" value="2Fe-2S_ferredoxin-type"/>
</dbReference>
<dbReference type="Gene3D" id="3.40.950.10">
    <property type="entry name" value="Fe-only Hydrogenase (Larger Subunit), Chain L, domain 3"/>
    <property type="match status" value="1"/>
</dbReference>
<dbReference type="InterPro" id="IPR039261">
    <property type="entry name" value="FNR_nucleotide-bd"/>
</dbReference>
<comment type="cofactor">
    <cofactor evidence="1">
        <name>FAD</name>
        <dbReference type="ChEBI" id="CHEBI:57692"/>
    </cofactor>
</comment>
<evidence type="ECO:0000256" key="6">
    <source>
        <dbReference type="ARBA" id="ARBA00023014"/>
    </source>
</evidence>
<evidence type="ECO:0000256" key="5">
    <source>
        <dbReference type="ARBA" id="ARBA00023002"/>
    </source>
</evidence>
<comment type="similarity">
    <text evidence="2">Belongs to the NARF family.</text>
</comment>
<feature type="domain" description="4Fe-4S ferredoxin-type" evidence="9">
    <location>
        <begin position="145"/>
        <end position="173"/>
    </location>
</feature>
<name>A0A1J4JYS9_9EUKA</name>
<keyword evidence="5" id="KW-0560">Oxidoreductase</keyword>
<dbReference type="Pfam" id="PF02906">
    <property type="entry name" value="Fe_hyd_lg_C"/>
    <property type="match status" value="2"/>
</dbReference>
<keyword evidence="4" id="KW-0274">FAD</keyword>
<evidence type="ECO:0000256" key="2">
    <source>
        <dbReference type="ARBA" id="ARBA00006596"/>
    </source>
</evidence>
<dbReference type="RefSeq" id="XP_068356986.1">
    <property type="nucleotide sequence ID" value="XM_068490172.1"/>
</dbReference>
<dbReference type="OrthoDB" id="1856718at2759"/>
<dbReference type="PANTHER" id="PTHR19384:SF17">
    <property type="entry name" value="NADPH--CYTOCHROME P450 REDUCTASE"/>
    <property type="match status" value="1"/>
</dbReference>
<dbReference type="Gene3D" id="3.40.50.1780">
    <property type="match status" value="1"/>
</dbReference>
<dbReference type="InterPro" id="IPR023173">
    <property type="entry name" value="NADPH_Cyt_P450_Rdtase_alpha"/>
</dbReference>
<proteinExistence type="inferred from homology"/>
<organism evidence="10 11">
    <name type="scientific">Tritrichomonas foetus</name>
    <dbReference type="NCBI Taxonomy" id="1144522"/>
    <lineage>
        <taxon>Eukaryota</taxon>
        <taxon>Metamonada</taxon>
        <taxon>Parabasalia</taxon>
        <taxon>Tritrichomonadida</taxon>
        <taxon>Tritrichomonadidae</taxon>
        <taxon>Tritrichomonas</taxon>
    </lineage>
</organism>
<comment type="caution">
    <text evidence="10">The sequence shown here is derived from an EMBL/GenBank/DDBJ whole genome shotgun (WGS) entry which is preliminary data.</text>
</comment>
<dbReference type="InterPro" id="IPR009016">
    <property type="entry name" value="Fe_hydrogenase"/>
</dbReference>
<reference evidence="10" key="1">
    <citation type="submission" date="2016-10" db="EMBL/GenBank/DDBJ databases">
        <authorList>
            <person name="Benchimol M."/>
            <person name="Almeida L.G."/>
            <person name="Vasconcelos A.T."/>
            <person name="Perreira-Neves A."/>
            <person name="Rosa I.A."/>
            <person name="Tasca T."/>
            <person name="Bogo M.R."/>
            <person name="de Souza W."/>
        </authorList>
    </citation>
    <scope>NUCLEOTIDE SEQUENCE [LARGE SCALE GENOMIC DNA]</scope>
    <source>
        <strain evidence="10">K</strain>
    </source>
</reference>
<dbReference type="GO" id="GO:0051536">
    <property type="term" value="F:iron-sulfur cluster binding"/>
    <property type="evidence" value="ECO:0007669"/>
    <property type="project" value="UniProtKB-KW"/>
</dbReference>
<accession>A0A1J4JYS9</accession>
<dbReference type="CDD" id="cd00207">
    <property type="entry name" value="fer2"/>
    <property type="match status" value="1"/>
</dbReference>
<dbReference type="SUPFAM" id="SSF54862">
    <property type="entry name" value="4Fe-4S ferredoxins"/>
    <property type="match status" value="1"/>
</dbReference>
<dbReference type="InterPro" id="IPR017900">
    <property type="entry name" value="4Fe4S_Fe_S_CS"/>
</dbReference>
<dbReference type="Proteomes" id="UP000179807">
    <property type="component" value="Unassembled WGS sequence"/>
</dbReference>
<keyword evidence="11" id="KW-1185">Reference proteome</keyword>
<dbReference type="SUPFAM" id="SSF53920">
    <property type="entry name" value="Fe-only hydrogenase"/>
    <property type="match status" value="2"/>
</dbReference>
<evidence type="ECO:0000313" key="10">
    <source>
        <dbReference type="EMBL" id="OHT03850.1"/>
    </source>
</evidence>
<dbReference type="EMBL" id="MLAK01000815">
    <property type="protein sequence ID" value="OHT03850.1"/>
    <property type="molecule type" value="Genomic_DNA"/>
</dbReference>
<feature type="domain" description="4Fe-4S ferredoxin-type" evidence="9">
    <location>
        <begin position="176"/>
        <end position="205"/>
    </location>
</feature>
<dbReference type="GO" id="GO:0003958">
    <property type="term" value="F:NADPH-hemoprotein reductase activity"/>
    <property type="evidence" value="ECO:0007669"/>
    <property type="project" value="UniProtKB-EC"/>
</dbReference>
<dbReference type="PROSITE" id="PS51085">
    <property type="entry name" value="2FE2S_FER_2"/>
    <property type="match status" value="1"/>
</dbReference>
<dbReference type="AlphaFoldDB" id="A0A1J4JYS9"/>